<keyword evidence="4" id="KW-1185">Reference proteome</keyword>
<dbReference type="Gene3D" id="1.10.357.10">
    <property type="entry name" value="Tetracycline Repressor, domain 2"/>
    <property type="match status" value="1"/>
</dbReference>
<dbReference type="RefSeq" id="WP_104958740.1">
    <property type="nucleotide sequence ID" value="NZ_CP026377.1"/>
</dbReference>
<dbReference type="AlphaFoldDB" id="A0A1X1DWU7"/>
<dbReference type="InterPro" id="IPR036271">
    <property type="entry name" value="Tet_transcr_reg_TetR-rel_C_sf"/>
</dbReference>
<dbReference type="GO" id="GO:0003677">
    <property type="term" value="F:DNA binding"/>
    <property type="evidence" value="ECO:0007669"/>
    <property type="project" value="UniProtKB-KW"/>
</dbReference>
<dbReference type="OrthoDB" id="9816296at2"/>
<dbReference type="EMBL" id="CP026377">
    <property type="protein sequence ID" value="AUX95016.1"/>
    <property type="molecule type" value="Genomic_DNA"/>
</dbReference>
<proteinExistence type="predicted"/>
<protein>
    <recommendedName>
        <fullName evidence="2">HTH tetR-type domain-containing protein</fullName>
    </recommendedName>
</protein>
<dbReference type="Proteomes" id="UP000238365">
    <property type="component" value="Chromosome"/>
</dbReference>
<evidence type="ECO:0000256" key="1">
    <source>
        <dbReference type="ARBA" id="ARBA00023125"/>
    </source>
</evidence>
<reference evidence="3 4" key="1">
    <citation type="submission" date="2018-01" db="EMBL/GenBank/DDBJ databases">
        <title>Complete and assembled Genome of Pantoea gaviniae DSM22758T.</title>
        <authorList>
            <person name="Stevens M.J.A."/>
            <person name="Zurfluh K."/>
            <person name="Stephan R."/>
        </authorList>
    </citation>
    <scope>NUCLEOTIDE SEQUENCE [LARGE SCALE GENOMIC DNA]</scope>
    <source>
        <strain evidence="3 4">DSM 22758</strain>
    </source>
</reference>
<dbReference type="SUPFAM" id="SSF46689">
    <property type="entry name" value="Homeodomain-like"/>
    <property type="match status" value="1"/>
</dbReference>
<keyword evidence="1" id="KW-0238">DNA-binding</keyword>
<name>A0A1X1DWU7_9GAMM</name>
<evidence type="ECO:0000313" key="3">
    <source>
        <dbReference type="EMBL" id="AUX95016.1"/>
    </source>
</evidence>
<accession>A0A1X1DWU7</accession>
<evidence type="ECO:0000259" key="2">
    <source>
        <dbReference type="Pfam" id="PF00440"/>
    </source>
</evidence>
<dbReference type="KEGG" id="pgz:C2E15_19410"/>
<dbReference type="Pfam" id="PF00440">
    <property type="entry name" value="TetR_N"/>
    <property type="match status" value="1"/>
</dbReference>
<organism evidence="3 4">
    <name type="scientific">Mixta gaviniae</name>
    <dbReference type="NCBI Taxonomy" id="665914"/>
    <lineage>
        <taxon>Bacteria</taxon>
        <taxon>Pseudomonadati</taxon>
        <taxon>Pseudomonadota</taxon>
        <taxon>Gammaproteobacteria</taxon>
        <taxon>Enterobacterales</taxon>
        <taxon>Erwiniaceae</taxon>
        <taxon>Mixta</taxon>
    </lineage>
</organism>
<dbReference type="InterPro" id="IPR009057">
    <property type="entry name" value="Homeodomain-like_sf"/>
</dbReference>
<sequence length="197" mass="21745">MGYLKADARADLLIGATKTLIRKEGYSAVTARKIAQESGAAIGHINRHFASLSQLKCQAFLLIVNETVAAHKSASEALDGIDAVSALLCDSDKEQHETELWREVSVVSQQDKALHKIFVYALNLWHSIVSDTITRGVQQNLLRCHDTPSATAWRLIGLTLGQDALDMHGVLSDREDVLRNNLLHIIRLELQPVMDVS</sequence>
<evidence type="ECO:0000313" key="4">
    <source>
        <dbReference type="Proteomes" id="UP000238365"/>
    </source>
</evidence>
<dbReference type="InterPro" id="IPR001647">
    <property type="entry name" value="HTH_TetR"/>
</dbReference>
<gene>
    <name evidence="3" type="ORF">C2E15_19410</name>
</gene>
<feature type="domain" description="HTH tetR-type" evidence="2">
    <location>
        <begin position="14"/>
        <end position="51"/>
    </location>
</feature>
<dbReference type="SUPFAM" id="SSF48498">
    <property type="entry name" value="Tetracyclin repressor-like, C-terminal domain"/>
    <property type="match status" value="1"/>
</dbReference>